<dbReference type="EMBL" id="DF973882">
    <property type="protein sequence ID" value="GAU41792.1"/>
    <property type="molecule type" value="Genomic_DNA"/>
</dbReference>
<sequence>MTMAESVDFVHVYDVVSGFENRQEIDFFGKTSEISFSPSTRSFFVGISPCPNQDTSFITYNIIPGVLQGGGGHEPKDDDEEFPDSGISVKPQ</sequence>
<accession>A0A2Z6P018</accession>
<dbReference type="PANTHER" id="PTHR43991">
    <property type="entry name" value="WD REPEAT PROTEIN (AFU_ORTHOLOGUE AFUA_8G05640)-RELATED"/>
    <property type="match status" value="1"/>
</dbReference>
<proteinExistence type="predicted"/>
<evidence type="ECO:0000256" key="1">
    <source>
        <dbReference type="SAM" id="MobiDB-lite"/>
    </source>
</evidence>
<dbReference type="AlphaFoldDB" id="A0A2Z6P018"/>
<dbReference type="PANTHER" id="PTHR43991:SF38">
    <property type="entry name" value="OS02G0721600 PROTEIN"/>
    <property type="match status" value="1"/>
</dbReference>
<evidence type="ECO:0000313" key="2">
    <source>
        <dbReference type="EMBL" id="GAU41792.1"/>
    </source>
</evidence>
<protein>
    <submittedName>
        <fullName evidence="2">Uncharacterized protein</fullName>
    </submittedName>
</protein>
<reference evidence="3" key="1">
    <citation type="journal article" date="2017" name="Front. Plant Sci.">
        <title>Climate Clever Clovers: New Paradigm to Reduce the Environmental Footprint of Ruminants by Breeding Low Methanogenic Forages Utilizing Haplotype Variation.</title>
        <authorList>
            <person name="Kaur P."/>
            <person name="Appels R."/>
            <person name="Bayer P.E."/>
            <person name="Keeble-Gagnere G."/>
            <person name="Wang J."/>
            <person name="Hirakawa H."/>
            <person name="Shirasawa K."/>
            <person name="Vercoe P."/>
            <person name="Stefanova K."/>
            <person name="Durmic Z."/>
            <person name="Nichols P."/>
            <person name="Revell C."/>
            <person name="Isobe S.N."/>
            <person name="Edwards D."/>
            <person name="Erskine W."/>
        </authorList>
    </citation>
    <scope>NUCLEOTIDE SEQUENCE [LARGE SCALE GENOMIC DNA]</scope>
    <source>
        <strain evidence="3">cv. Daliak</strain>
    </source>
</reference>
<dbReference type="Proteomes" id="UP000242715">
    <property type="component" value="Unassembled WGS sequence"/>
</dbReference>
<name>A0A2Z6P018_TRISU</name>
<organism evidence="2 3">
    <name type="scientific">Trifolium subterraneum</name>
    <name type="common">Subterranean clover</name>
    <dbReference type="NCBI Taxonomy" id="3900"/>
    <lineage>
        <taxon>Eukaryota</taxon>
        <taxon>Viridiplantae</taxon>
        <taxon>Streptophyta</taxon>
        <taxon>Embryophyta</taxon>
        <taxon>Tracheophyta</taxon>
        <taxon>Spermatophyta</taxon>
        <taxon>Magnoliopsida</taxon>
        <taxon>eudicotyledons</taxon>
        <taxon>Gunneridae</taxon>
        <taxon>Pentapetalae</taxon>
        <taxon>rosids</taxon>
        <taxon>fabids</taxon>
        <taxon>Fabales</taxon>
        <taxon>Fabaceae</taxon>
        <taxon>Papilionoideae</taxon>
        <taxon>50 kb inversion clade</taxon>
        <taxon>NPAAA clade</taxon>
        <taxon>Hologalegina</taxon>
        <taxon>IRL clade</taxon>
        <taxon>Trifolieae</taxon>
        <taxon>Trifolium</taxon>
    </lineage>
</organism>
<gene>
    <name evidence="2" type="ORF">TSUD_379300</name>
</gene>
<dbReference type="OrthoDB" id="20669at2759"/>
<keyword evidence="3" id="KW-1185">Reference proteome</keyword>
<feature type="region of interest" description="Disordered" evidence="1">
    <location>
        <begin position="68"/>
        <end position="92"/>
    </location>
</feature>
<evidence type="ECO:0000313" key="3">
    <source>
        <dbReference type="Proteomes" id="UP000242715"/>
    </source>
</evidence>